<keyword evidence="3" id="KW-0862">Zinc</keyword>
<evidence type="ECO:0000256" key="5">
    <source>
        <dbReference type="ARBA" id="ARBA00023125"/>
    </source>
</evidence>
<dbReference type="Proteomes" id="UP001231124">
    <property type="component" value="Unassembled WGS sequence"/>
</dbReference>
<name>A0ABU0HVX1_9HYPH</name>
<evidence type="ECO:0000256" key="1">
    <source>
        <dbReference type="ARBA" id="ARBA00007957"/>
    </source>
</evidence>
<dbReference type="RefSeq" id="WP_238201168.1">
    <property type="nucleotide sequence ID" value="NZ_BPQE01000002.1"/>
</dbReference>
<evidence type="ECO:0000256" key="2">
    <source>
        <dbReference type="ARBA" id="ARBA00022491"/>
    </source>
</evidence>
<evidence type="ECO:0000256" key="6">
    <source>
        <dbReference type="ARBA" id="ARBA00023163"/>
    </source>
</evidence>
<dbReference type="PANTHER" id="PTHR33202">
    <property type="entry name" value="ZINC UPTAKE REGULATION PROTEIN"/>
    <property type="match status" value="1"/>
</dbReference>
<keyword evidence="5" id="KW-0238">DNA-binding</keyword>
<dbReference type="Gene3D" id="1.10.10.10">
    <property type="entry name" value="Winged helix-like DNA-binding domain superfamily/Winged helix DNA-binding domain"/>
    <property type="match status" value="1"/>
</dbReference>
<dbReference type="EMBL" id="JAUSVP010000002">
    <property type="protein sequence ID" value="MDQ0446483.1"/>
    <property type="molecule type" value="Genomic_DNA"/>
</dbReference>
<dbReference type="InterPro" id="IPR002481">
    <property type="entry name" value="FUR"/>
</dbReference>
<proteinExistence type="inferred from homology"/>
<evidence type="ECO:0000256" key="4">
    <source>
        <dbReference type="ARBA" id="ARBA00023015"/>
    </source>
</evidence>
<keyword evidence="6" id="KW-0804">Transcription</keyword>
<comment type="caution">
    <text evidence="7">The sequence shown here is derived from an EMBL/GenBank/DDBJ whole genome shotgun (WGS) entry which is preliminary data.</text>
</comment>
<protein>
    <submittedName>
        <fullName evidence="7">Fur family zinc uptake transcriptional regulator</fullName>
    </submittedName>
</protein>
<dbReference type="Gene3D" id="3.30.1490.190">
    <property type="match status" value="1"/>
</dbReference>
<keyword evidence="2" id="KW-0678">Repressor</keyword>
<evidence type="ECO:0000256" key="3">
    <source>
        <dbReference type="ARBA" id="ARBA00022833"/>
    </source>
</evidence>
<dbReference type="SUPFAM" id="SSF46785">
    <property type="entry name" value="Winged helix' DNA-binding domain"/>
    <property type="match status" value="1"/>
</dbReference>
<dbReference type="Pfam" id="PF01475">
    <property type="entry name" value="FUR"/>
    <property type="match status" value="1"/>
</dbReference>
<gene>
    <name evidence="7" type="ORF">QO012_000972</name>
</gene>
<reference evidence="7 8" key="1">
    <citation type="submission" date="2023-07" db="EMBL/GenBank/DDBJ databases">
        <title>Genomic Encyclopedia of Type Strains, Phase IV (KMG-IV): sequencing the most valuable type-strain genomes for metagenomic binning, comparative biology and taxonomic classification.</title>
        <authorList>
            <person name="Goeker M."/>
        </authorList>
    </citation>
    <scope>NUCLEOTIDE SEQUENCE [LARGE SCALE GENOMIC DNA]</scope>
    <source>
        <strain evidence="7 8">DSM 19013</strain>
    </source>
</reference>
<accession>A0ABU0HVX1</accession>
<evidence type="ECO:0000313" key="7">
    <source>
        <dbReference type="EMBL" id="MDQ0446483.1"/>
    </source>
</evidence>
<keyword evidence="4" id="KW-0805">Transcription regulation</keyword>
<dbReference type="InterPro" id="IPR036388">
    <property type="entry name" value="WH-like_DNA-bd_sf"/>
</dbReference>
<organism evidence="7 8">
    <name type="scientific">Methylobacterium aerolatum</name>
    <dbReference type="NCBI Taxonomy" id="418708"/>
    <lineage>
        <taxon>Bacteria</taxon>
        <taxon>Pseudomonadati</taxon>
        <taxon>Pseudomonadota</taxon>
        <taxon>Alphaproteobacteria</taxon>
        <taxon>Hyphomicrobiales</taxon>
        <taxon>Methylobacteriaceae</taxon>
        <taxon>Methylobacterium</taxon>
    </lineage>
</organism>
<comment type="similarity">
    <text evidence="1">Belongs to the Fur family.</text>
</comment>
<dbReference type="InterPro" id="IPR043135">
    <property type="entry name" value="Fur_C"/>
</dbReference>
<evidence type="ECO:0000313" key="8">
    <source>
        <dbReference type="Proteomes" id="UP001231124"/>
    </source>
</evidence>
<keyword evidence="8" id="KW-1185">Reference proteome</keyword>
<dbReference type="PANTHER" id="PTHR33202:SF6">
    <property type="entry name" value="ZINC UPTAKE REGULATION PROTEIN"/>
    <property type="match status" value="1"/>
</dbReference>
<sequence>MAARAEELCRERSVQFTALRREVLEAVAASERPPGAYDIAERLSKPGRRVAPVSVYRALDFLMELGLVHRIASRNAFVPCAHEHGAGENVVFLICRTCGGIDETTSPEVESSLGRTLARAGFTPAHSILEVEGDCGACRTRSQGAGRAGA</sequence>
<dbReference type="InterPro" id="IPR036390">
    <property type="entry name" value="WH_DNA-bd_sf"/>
</dbReference>